<comment type="similarity">
    <text evidence="2">Belongs to the glycosyl hydrolase 20 family.</text>
</comment>
<protein>
    <recommendedName>
        <fullName evidence="3">beta-N-acetylhexosaminidase</fullName>
        <ecNumber evidence="3">3.2.1.52</ecNumber>
    </recommendedName>
</protein>
<evidence type="ECO:0000256" key="4">
    <source>
        <dbReference type="ARBA" id="ARBA00022801"/>
    </source>
</evidence>
<comment type="catalytic activity">
    <reaction evidence="1">
        <text>Hydrolysis of terminal non-reducing N-acetyl-D-hexosamine residues in N-acetyl-beta-D-hexosaminides.</text>
        <dbReference type="EC" id="3.2.1.52"/>
    </reaction>
</comment>
<dbReference type="GO" id="GO:0016020">
    <property type="term" value="C:membrane"/>
    <property type="evidence" value="ECO:0000318"/>
    <property type="project" value="GO_Central"/>
</dbReference>
<evidence type="ECO:0000313" key="7">
    <source>
        <dbReference type="EMBL" id="EDQ89857.1"/>
    </source>
</evidence>
<sequence>MVTADTIYGAMRALETISQLIQFDYDTNNYFIANAPWAITDFPRFAHREILVDTARHYQSVMAIKSMIDSMTYAKVNVVHWHIVDTQSFPFMSPTYPELGSKGAYSKTERFSPADVAEVVEYARQRGVRVMVEIDTPGHAASWCNGHPEICPSPDCPQPLNPATNKTFDVLSGLFKDVTGGERGAGLFPDNVMHLGGDEVNTDCWASNADISKWLSDQGLTLDGGYAYFVKRAQAIAHGYGRDVVGWEEIWDHFGTQLDKSTIIHQWLGARHASLNLLRPAGALTAGIGYLDGLDVTWQTMYEQEPCTGMTDDQCALVLGGGGEMWGETVDFSDWHQTVWPRMAAVAERLWSPRELTNADDASTRLVAYRCLLNHRAIAAAPSTNSGARTAPSGPGSCYDQ</sequence>
<name>A9UXK6_MONBE</name>
<evidence type="ECO:0000256" key="1">
    <source>
        <dbReference type="ARBA" id="ARBA00001231"/>
    </source>
</evidence>
<dbReference type="EMBL" id="CH991549">
    <property type="protein sequence ID" value="EDQ89857.1"/>
    <property type="molecule type" value="Genomic_DNA"/>
</dbReference>
<dbReference type="eggNOG" id="KOG2499">
    <property type="taxonomic scope" value="Eukaryota"/>
</dbReference>
<dbReference type="FunCoup" id="A9UXK6">
    <property type="interactions" value="862"/>
</dbReference>
<evidence type="ECO:0000313" key="8">
    <source>
        <dbReference type="Proteomes" id="UP000001357"/>
    </source>
</evidence>
<dbReference type="GeneID" id="5890613"/>
<dbReference type="RefSeq" id="XP_001745279.1">
    <property type="nucleotide sequence ID" value="XM_001745227.1"/>
</dbReference>
<dbReference type="STRING" id="81824.A9UXK6"/>
<dbReference type="InterPro" id="IPR025705">
    <property type="entry name" value="Beta_hexosaminidase_sua/sub"/>
</dbReference>
<dbReference type="PANTHER" id="PTHR22600">
    <property type="entry name" value="BETA-HEXOSAMINIDASE"/>
    <property type="match status" value="1"/>
</dbReference>
<dbReference type="Gene3D" id="3.30.379.10">
    <property type="entry name" value="Chitobiase/beta-hexosaminidase domain 2-like"/>
    <property type="match status" value="1"/>
</dbReference>
<dbReference type="SUPFAM" id="SSF51445">
    <property type="entry name" value="(Trans)glycosidases"/>
    <property type="match status" value="1"/>
</dbReference>
<evidence type="ECO:0000256" key="2">
    <source>
        <dbReference type="ARBA" id="ARBA00006285"/>
    </source>
</evidence>
<keyword evidence="4" id="KW-0378">Hydrolase</keyword>
<accession>A9UXK6</accession>
<dbReference type="CDD" id="cd06562">
    <property type="entry name" value="GH20_HexA_HexB-like"/>
    <property type="match status" value="1"/>
</dbReference>
<gene>
    <name evidence="7" type="ORF">MONBRDRAFT_18960</name>
</gene>
<dbReference type="InterPro" id="IPR015883">
    <property type="entry name" value="Glyco_hydro_20_cat"/>
</dbReference>
<proteinExistence type="inferred from homology"/>
<dbReference type="GO" id="GO:0005975">
    <property type="term" value="P:carbohydrate metabolic process"/>
    <property type="evidence" value="ECO:0007669"/>
    <property type="project" value="InterPro"/>
</dbReference>
<evidence type="ECO:0000259" key="6">
    <source>
        <dbReference type="Pfam" id="PF00728"/>
    </source>
</evidence>
<evidence type="ECO:0000256" key="5">
    <source>
        <dbReference type="PIRSR" id="PIRSR625705-1"/>
    </source>
</evidence>
<feature type="active site" description="Proton donor" evidence="5">
    <location>
        <position position="199"/>
    </location>
</feature>
<dbReference type="GO" id="GO:0004563">
    <property type="term" value="F:beta-N-acetylhexosaminidase activity"/>
    <property type="evidence" value="ECO:0000318"/>
    <property type="project" value="GO_Central"/>
</dbReference>
<dbReference type="GO" id="GO:0005764">
    <property type="term" value="C:lysosome"/>
    <property type="evidence" value="ECO:0000318"/>
    <property type="project" value="GO_Central"/>
</dbReference>
<dbReference type="GO" id="GO:0030203">
    <property type="term" value="P:glycosaminoglycan metabolic process"/>
    <property type="evidence" value="ECO:0000318"/>
    <property type="project" value="GO_Central"/>
</dbReference>
<dbReference type="GO" id="GO:0006491">
    <property type="term" value="P:N-glycan processing"/>
    <property type="evidence" value="ECO:0000318"/>
    <property type="project" value="GO_Central"/>
</dbReference>
<dbReference type="OMA" id="HATDTQS"/>
<organism evidence="7 8">
    <name type="scientific">Monosiga brevicollis</name>
    <name type="common">Choanoflagellate</name>
    <dbReference type="NCBI Taxonomy" id="81824"/>
    <lineage>
        <taxon>Eukaryota</taxon>
        <taxon>Choanoflagellata</taxon>
        <taxon>Craspedida</taxon>
        <taxon>Salpingoecidae</taxon>
        <taxon>Monosiga</taxon>
    </lineage>
</organism>
<dbReference type="PRINTS" id="PR00738">
    <property type="entry name" value="GLHYDRLASE20"/>
</dbReference>
<dbReference type="Proteomes" id="UP000001357">
    <property type="component" value="Unassembled WGS sequence"/>
</dbReference>
<dbReference type="Pfam" id="PF00728">
    <property type="entry name" value="Glyco_hydro_20"/>
    <property type="match status" value="1"/>
</dbReference>
<dbReference type="EC" id="3.2.1.52" evidence="3"/>
<dbReference type="InterPro" id="IPR029018">
    <property type="entry name" value="Hex-like_dom2"/>
</dbReference>
<dbReference type="InParanoid" id="A9UXK6"/>
<dbReference type="SUPFAM" id="SSF55545">
    <property type="entry name" value="beta-N-acetylhexosaminidase-like domain"/>
    <property type="match status" value="1"/>
</dbReference>
<evidence type="ECO:0000256" key="3">
    <source>
        <dbReference type="ARBA" id="ARBA00012663"/>
    </source>
</evidence>
<feature type="domain" description="Glycoside hydrolase family 20 catalytic" evidence="6">
    <location>
        <begin position="45"/>
        <end position="353"/>
    </location>
</feature>
<reference evidence="7 8" key="1">
    <citation type="journal article" date="2008" name="Nature">
        <title>The genome of the choanoflagellate Monosiga brevicollis and the origin of metazoans.</title>
        <authorList>
            <consortium name="JGI Sequencing"/>
            <person name="King N."/>
            <person name="Westbrook M.J."/>
            <person name="Young S.L."/>
            <person name="Kuo A."/>
            <person name="Abedin M."/>
            <person name="Chapman J."/>
            <person name="Fairclough S."/>
            <person name="Hellsten U."/>
            <person name="Isogai Y."/>
            <person name="Letunic I."/>
            <person name="Marr M."/>
            <person name="Pincus D."/>
            <person name="Putnam N."/>
            <person name="Rokas A."/>
            <person name="Wright K.J."/>
            <person name="Zuzow R."/>
            <person name="Dirks W."/>
            <person name="Good M."/>
            <person name="Goodstein D."/>
            <person name="Lemons D."/>
            <person name="Li W."/>
            <person name="Lyons J.B."/>
            <person name="Morris A."/>
            <person name="Nichols S."/>
            <person name="Richter D.J."/>
            <person name="Salamov A."/>
            <person name="Bork P."/>
            <person name="Lim W.A."/>
            <person name="Manning G."/>
            <person name="Miller W.T."/>
            <person name="McGinnis W."/>
            <person name="Shapiro H."/>
            <person name="Tjian R."/>
            <person name="Grigoriev I.V."/>
            <person name="Rokhsar D."/>
        </authorList>
    </citation>
    <scope>NUCLEOTIDE SEQUENCE [LARGE SCALE GENOMIC DNA]</scope>
    <source>
        <strain evidence="8">MX1 / ATCC 50154</strain>
    </source>
</reference>
<dbReference type="PANTHER" id="PTHR22600:SF21">
    <property type="entry name" value="BETA-HEXOSAMINIDASE A"/>
    <property type="match status" value="1"/>
</dbReference>
<keyword evidence="8" id="KW-1185">Reference proteome</keyword>
<dbReference type="Gene3D" id="3.20.20.80">
    <property type="entry name" value="Glycosidases"/>
    <property type="match status" value="1"/>
</dbReference>
<dbReference type="AlphaFoldDB" id="A9UXK6"/>
<dbReference type="InterPro" id="IPR017853">
    <property type="entry name" value="GH"/>
</dbReference>
<dbReference type="KEGG" id="mbr:MONBRDRAFT_18960"/>